<dbReference type="EMBL" id="PXYI01000006">
    <property type="protein sequence ID" value="PSJ38469.1"/>
    <property type="molecule type" value="Genomic_DNA"/>
</dbReference>
<dbReference type="Pfam" id="PF03009">
    <property type="entry name" value="GDPD"/>
    <property type="match status" value="1"/>
</dbReference>
<dbReference type="GO" id="GO:0006629">
    <property type="term" value="P:lipid metabolic process"/>
    <property type="evidence" value="ECO:0007669"/>
    <property type="project" value="InterPro"/>
</dbReference>
<comment type="catalytic activity">
    <reaction evidence="6">
        <text>a sn-glycero-3-phosphodiester + H2O = an alcohol + sn-glycerol 3-phosphate + H(+)</text>
        <dbReference type="Rhea" id="RHEA:12969"/>
        <dbReference type="ChEBI" id="CHEBI:15377"/>
        <dbReference type="ChEBI" id="CHEBI:15378"/>
        <dbReference type="ChEBI" id="CHEBI:30879"/>
        <dbReference type="ChEBI" id="CHEBI:57597"/>
        <dbReference type="ChEBI" id="CHEBI:83408"/>
        <dbReference type="EC" id="3.1.4.46"/>
    </reaction>
</comment>
<feature type="domain" description="GP-PDE" evidence="8">
    <location>
        <begin position="22"/>
        <end position="344"/>
    </location>
</feature>
<accession>A0A2P7QKG0</accession>
<evidence type="ECO:0000256" key="5">
    <source>
        <dbReference type="ARBA" id="ARBA00022801"/>
    </source>
</evidence>
<comment type="similarity">
    <text evidence="1">Belongs to the glycerophosphoryl diester phosphodiesterase family.</text>
</comment>
<dbReference type="SUPFAM" id="SSF51695">
    <property type="entry name" value="PLC-like phosphodiesterases"/>
    <property type="match status" value="1"/>
</dbReference>
<feature type="signal peptide" evidence="7">
    <location>
        <begin position="1"/>
        <end position="20"/>
    </location>
</feature>
<keyword evidence="3 7" id="KW-0732">Signal</keyword>
<evidence type="ECO:0000256" key="4">
    <source>
        <dbReference type="ARBA" id="ARBA00022798"/>
    </source>
</evidence>
<proteinExistence type="inferred from homology"/>
<dbReference type="Proteomes" id="UP000241167">
    <property type="component" value="Unassembled WGS sequence"/>
</dbReference>
<comment type="caution">
    <text evidence="9">The sequence shown here is derived from an EMBL/GenBank/DDBJ whole genome shotgun (WGS) entry which is preliminary data.</text>
</comment>
<evidence type="ECO:0000313" key="9">
    <source>
        <dbReference type="EMBL" id="PSJ38469.1"/>
    </source>
</evidence>
<gene>
    <name evidence="9" type="ORF">C7I55_18730</name>
</gene>
<dbReference type="EC" id="3.1.4.46" evidence="2"/>
<evidence type="ECO:0000256" key="2">
    <source>
        <dbReference type="ARBA" id="ARBA00012247"/>
    </source>
</evidence>
<evidence type="ECO:0000256" key="6">
    <source>
        <dbReference type="ARBA" id="ARBA00047512"/>
    </source>
</evidence>
<dbReference type="InterPro" id="IPR017946">
    <property type="entry name" value="PLC-like_Pdiesterase_TIM-brl"/>
</dbReference>
<protein>
    <recommendedName>
        <fullName evidence="2">glycerophosphodiester phosphodiesterase</fullName>
        <ecNumber evidence="2">3.1.4.46</ecNumber>
    </recommendedName>
</protein>
<evidence type="ECO:0000256" key="1">
    <source>
        <dbReference type="ARBA" id="ARBA00007277"/>
    </source>
</evidence>
<dbReference type="RefSeq" id="WP_106514538.1">
    <property type="nucleotide sequence ID" value="NZ_PXYI01000006.1"/>
</dbReference>
<dbReference type="Gene3D" id="3.20.20.190">
    <property type="entry name" value="Phosphatidylinositol (PI) phosphodiesterase"/>
    <property type="match status" value="1"/>
</dbReference>
<dbReference type="PANTHER" id="PTHR43620:SF7">
    <property type="entry name" value="GLYCEROPHOSPHODIESTER PHOSPHODIESTERASE GDPD5-RELATED"/>
    <property type="match status" value="1"/>
</dbReference>
<evidence type="ECO:0000256" key="7">
    <source>
        <dbReference type="SAM" id="SignalP"/>
    </source>
</evidence>
<reference evidence="9 10" key="1">
    <citation type="submission" date="2018-03" db="EMBL/GenBank/DDBJ databases">
        <title>The draft genome of Sphingosinicella sp. GL-C-18.</title>
        <authorList>
            <person name="Liu L."/>
            <person name="Li L."/>
            <person name="Liang L."/>
            <person name="Zhang X."/>
            <person name="Wang T."/>
        </authorList>
    </citation>
    <scope>NUCLEOTIDE SEQUENCE [LARGE SCALE GENOMIC DNA]</scope>
    <source>
        <strain evidence="9 10">GL-C-18</strain>
    </source>
</reference>
<evidence type="ECO:0000256" key="3">
    <source>
        <dbReference type="ARBA" id="ARBA00022729"/>
    </source>
</evidence>
<dbReference type="PANTHER" id="PTHR43620">
    <property type="entry name" value="GLYCEROPHOSPHORYL DIESTER PHOSPHODIESTERASE"/>
    <property type="match status" value="1"/>
</dbReference>
<name>A0A2P7QKG0_9SPHN</name>
<keyword evidence="4" id="KW-0319">Glycerol metabolism</keyword>
<organism evidence="9 10">
    <name type="scientific">Allosphingosinicella deserti</name>
    <dbReference type="NCBI Taxonomy" id="2116704"/>
    <lineage>
        <taxon>Bacteria</taxon>
        <taxon>Pseudomonadati</taxon>
        <taxon>Pseudomonadota</taxon>
        <taxon>Alphaproteobacteria</taxon>
        <taxon>Sphingomonadales</taxon>
        <taxon>Sphingomonadaceae</taxon>
        <taxon>Allosphingosinicella</taxon>
    </lineage>
</organism>
<dbReference type="OrthoDB" id="9795622at2"/>
<keyword evidence="10" id="KW-1185">Reference proteome</keyword>
<feature type="chain" id="PRO_5015137323" description="glycerophosphodiester phosphodiesterase" evidence="7">
    <location>
        <begin position="21"/>
        <end position="353"/>
    </location>
</feature>
<dbReference type="CDD" id="cd08602">
    <property type="entry name" value="GDPD_ScGlpQ1_like"/>
    <property type="match status" value="1"/>
</dbReference>
<dbReference type="GO" id="GO:0042597">
    <property type="term" value="C:periplasmic space"/>
    <property type="evidence" value="ECO:0007669"/>
    <property type="project" value="TreeGrafter"/>
</dbReference>
<dbReference type="InterPro" id="IPR030395">
    <property type="entry name" value="GP_PDE_dom"/>
</dbReference>
<dbReference type="AlphaFoldDB" id="A0A2P7QKG0"/>
<dbReference type="GO" id="GO:0006071">
    <property type="term" value="P:glycerol metabolic process"/>
    <property type="evidence" value="ECO:0007669"/>
    <property type="project" value="UniProtKB-KW"/>
</dbReference>
<dbReference type="GO" id="GO:0008889">
    <property type="term" value="F:glycerophosphodiester phosphodiesterase activity"/>
    <property type="evidence" value="ECO:0007669"/>
    <property type="project" value="UniProtKB-EC"/>
</dbReference>
<keyword evidence="5" id="KW-0378">Hydrolase</keyword>
<evidence type="ECO:0000313" key="10">
    <source>
        <dbReference type="Proteomes" id="UP000241167"/>
    </source>
</evidence>
<sequence length="353" mass="38135">MLITLALLASAFAGPTAAPASPIVIAHRGASGLRPEHTLAAYRLAIAQGADFIEADAVMTRDGVLVARHENEIGGTTDVAAHPEFAGRRRTKSIDGTSVTGWFTEDFTLAELKTLRARERLPELRAESRRHDGEETLPTLQEVIDLVRAESKARGREIGLYIETKHPSYHRGLGLAMDEALVSLLERNRLSRKDAPLFIESFEVGNLQRLHNLTEVRLIQLVNDSGHPPDRPTGETYAAMVTPTGLAAVARYAAGIGPAKALIVPRDAAGRSGAPTGLVGEAHRAGLLVHPWTFRSENAFLPAEDRRGTAPAAHGDAQAEVRQFLELGVDGIFSDFPGDAVEVRRNLVKPDKD</sequence>
<evidence type="ECO:0000259" key="8">
    <source>
        <dbReference type="PROSITE" id="PS51704"/>
    </source>
</evidence>
<dbReference type="PROSITE" id="PS51704">
    <property type="entry name" value="GP_PDE"/>
    <property type="match status" value="1"/>
</dbReference>